<dbReference type="GO" id="GO:0044281">
    <property type="term" value="P:small molecule metabolic process"/>
    <property type="evidence" value="ECO:0007669"/>
    <property type="project" value="UniProtKB-ARBA"/>
</dbReference>
<dbReference type="GO" id="GO:0046872">
    <property type="term" value="F:metal ion binding"/>
    <property type="evidence" value="ECO:0007669"/>
    <property type="project" value="UniProtKB-KW"/>
</dbReference>
<dbReference type="Gene3D" id="3.40.50.1000">
    <property type="entry name" value="HAD superfamily/HAD-like"/>
    <property type="match status" value="1"/>
</dbReference>
<comment type="cofactor">
    <cofactor evidence="1">
        <name>Mg(2+)</name>
        <dbReference type="ChEBI" id="CHEBI:18420"/>
    </cofactor>
</comment>
<comment type="similarity">
    <text evidence="3">Belongs to the HAD-like hydrolase superfamily.</text>
</comment>
<dbReference type="InterPro" id="IPR011950">
    <property type="entry name" value="HAD-SF_hydro_IA_CTE7"/>
</dbReference>
<evidence type="ECO:0000256" key="2">
    <source>
        <dbReference type="ARBA" id="ARBA00003513"/>
    </source>
</evidence>
<dbReference type="NCBIfam" id="TIGR02253">
    <property type="entry name" value="CTE7"/>
    <property type="match status" value="1"/>
</dbReference>
<dbReference type="NCBIfam" id="TIGR01662">
    <property type="entry name" value="HAD-SF-IIIA"/>
    <property type="match status" value="1"/>
</dbReference>
<dbReference type="OrthoDB" id="27736at2157"/>
<evidence type="ECO:0000256" key="5">
    <source>
        <dbReference type="ARBA" id="ARBA00022723"/>
    </source>
</evidence>
<proteinExistence type="inferred from homology"/>
<dbReference type="SFLD" id="SFLDS00003">
    <property type="entry name" value="Haloacid_Dehalogenase"/>
    <property type="match status" value="1"/>
</dbReference>
<comment type="function">
    <text evidence="2">Catalyzes the dephosphorylation of D,L-glyceraldehyde 3-phosphate in vitro.</text>
</comment>
<dbReference type="Gene3D" id="1.10.150.520">
    <property type="match status" value="1"/>
</dbReference>
<dbReference type="GO" id="GO:0016791">
    <property type="term" value="F:phosphatase activity"/>
    <property type="evidence" value="ECO:0007669"/>
    <property type="project" value="TreeGrafter"/>
</dbReference>
<evidence type="ECO:0000256" key="4">
    <source>
        <dbReference type="ARBA" id="ARBA00019531"/>
    </source>
</evidence>
<dbReference type="GeneID" id="33316185"/>
<gene>
    <name evidence="8" type="ORF">A3L08_07900</name>
</gene>
<dbReference type="EMBL" id="CP015102">
    <property type="protein sequence ID" value="ASJ07247.1"/>
    <property type="molecule type" value="Genomic_DNA"/>
</dbReference>
<evidence type="ECO:0000256" key="1">
    <source>
        <dbReference type="ARBA" id="ARBA00001946"/>
    </source>
</evidence>
<reference evidence="8 9" key="1">
    <citation type="submission" date="2016-04" db="EMBL/GenBank/DDBJ databases">
        <title>Complete genome sequence of Thermococcus pacificus type strain P4.</title>
        <authorList>
            <person name="Oger P.M."/>
        </authorList>
    </citation>
    <scope>NUCLEOTIDE SEQUENCE [LARGE SCALE GENOMIC DNA]</scope>
    <source>
        <strain evidence="8 9">P-4</strain>
    </source>
</reference>
<evidence type="ECO:0000313" key="8">
    <source>
        <dbReference type="EMBL" id="ASJ07247.1"/>
    </source>
</evidence>
<keyword evidence="9" id="KW-1185">Reference proteome</keyword>
<dbReference type="PANTHER" id="PTHR46470:SF2">
    <property type="entry name" value="GLYCERALDEHYDE 3-PHOSPHATE PHOSPHATASE"/>
    <property type="match status" value="1"/>
</dbReference>
<dbReference type="InterPro" id="IPR006439">
    <property type="entry name" value="HAD-SF_hydro_IA"/>
</dbReference>
<sequence length="244" mass="28188">MIKVVFFDLDDTIVDTTKLAEMARRNAIENMVRHGLPVDFDTAYQELLELISEYGSNFSRHFDYLLRRLDLPNNPKWIAAGVISYHNTKFAYLRTVKGVRQVLLDLQRSGYRLGIITDGDPIKQWEKILRLELDEYFGGVFISDHLGVKKPHPKIFRKALRKMGVEPGEAIMVGDRLYSDIYGAKQVGMRTVWFKYGKYADRELEYLDYADFTISSLEELPEILRGLKLEEESEGGSDKEVHAD</sequence>
<dbReference type="PANTHER" id="PTHR46470">
    <property type="entry name" value="N-ACYLNEURAMINATE-9-PHOSPHATASE"/>
    <property type="match status" value="1"/>
</dbReference>
<keyword evidence="5" id="KW-0479">Metal-binding</keyword>
<dbReference type="NCBIfam" id="TIGR01509">
    <property type="entry name" value="HAD-SF-IA-v3"/>
    <property type="match status" value="1"/>
</dbReference>
<evidence type="ECO:0000313" key="9">
    <source>
        <dbReference type="Proteomes" id="UP000197418"/>
    </source>
</evidence>
<accession>A0A218P8X8</accession>
<dbReference type="RefSeq" id="WP_088854495.1">
    <property type="nucleotide sequence ID" value="NZ_CP015102.1"/>
</dbReference>
<dbReference type="InterPro" id="IPR036412">
    <property type="entry name" value="HAD-like_sf"/>
</dbReference>
<dbReference type="InterPro" id="IPR023214">
    <property type="entry name" value="HAD_sf"/>
</dbReference>
<dbReference type="NCBIfam" id="TIGR01549">
    <property type="entry name" value="HAD-SF-IA-v1"/>
    <property type="match status" value="1"/>
</dbReference>
<dbReference type="InterPro" id="IPR006549">
    <property type="entry name" value="HAD-SF_hydro_IIIA"/>
</dbReference>
<organism evidence="8 9">
    <name type="scientific">Thermococcus pacificus</name>
    <dbReference type="NCBI Taxonomy" id="71998"/>
    <lineage>
        <taxon>Archaea</taxon>
        <taxon>Methanobacteriati</taxon>
        <taxon>Methanobacteriota</taxon>
        <taxon>Thermococci</taxon>
        <taxon>Thermococcales</taxon>
        <taxon>Thermococcaceae</taxon>
        <taxon>Thermococcus</taxon>
    </lineage>
</organism>
<dbReference type="PRINTS" id="PR00413">
    <property type="entry name" value="HADHALOGNASE"/>
</dbReference>
<evidence type="ECO:0000256" key="6">
    <source>
        <dbReference type="ARBA" id="ARBA00022801"/>
    </source>
</evidence>
<keyword evidence="7" id="KW-0460">Magnesium</keyword>
<dbReference type="AlphaFoldDB" id="A0A218P8X8"/>
<evidence type="ECO:0000256" key="7">
    <source>
        <dbReference type="ARBA" id="ARBA00022842"/>
    </source>
</evidence>
<dbReference type="Proteomes" id="UP000197418">
    <property type="component" value="Chromosome"/>
</dbReference>
<evidence type="ECO:0000256" key="3">
    <source>
        <dbReference type="ARBA" id="ARBA00007958"/>
    </source>
</evidence>
<name>A0A218P8X8_9EURY</name>
<dbReference type="SFLD" id="SFLDG01129">
    <property type="entry name" value="C1.5:_HAD__Beta-PGM__Phosphata"/>
    <property type="match status" value="1"/>
</dbReference>
<dbReference type="InterPro" id="IPR051400">
    <property type="entry name" value="HAD-like_hydrolase"/>
</dbReference>
<dbReference type="Pfam" id="PF00702">
    <property type="entry name" value="Hydrolase"/>
    <property type="match status" value="1"/>
</dbReference>
<dbReference type="SUPFAM" id="SSF56784">
    <property type="entry name" value="HAD-like"/>
    <property type="match status" value="1"/>
</dbReference>
<dbReference type="KEGG" id="tpaf:A3L08_07900"/>
<dbReference type="SFLD" id="SFLDG01135">
    <property type="entry name" value="C1.5.6:_HAD__Beta-PGM__Phospha"/>
    <property type="match status" value="1"/>
</dbReference>
<protein>
    <recommendedName>
        <fullName evidence="4">Glyceraldehyde 3-phosphate phosphatase</fullName>
    </recommendedName>
</protein>
<keyword evidence="6" id="KW-0378">Hydrolase</keyword>